<dbReference type="STRING" id="1484.SA87_11025"/>
<name>A0A132MG85_HYDSH</name>
<dbReference type="InterPro" id="IPR011017">
    <property type="entry name" value="TRASH_dom"/>
</dbReference>
<dbReference type="SUPFAM" id="SSF47240">
    <property type="entry name" value="Ferritin-like"/>
    <property type="match status" value="1"/>
</dbReference>
<reference evidence="2 3" key="1">
    <citation type="submission" date="2015-09" db="EMBL/GenBank/DDBJ databases">
        <title>Draft genome sequence of Hydrogenibacillus schlegelii DSM 2000.</title>
        <authorList>
            <person name="Hemp J."/>
        </authorList>
    </citation>
    <scope>NUCLEOTIDE SEQUENCE [LARGE SCALE GENOMIC DNA]</scope>
    <source>
        <strain evidence="2 3">MA 48</strain>
    </source>
</reference>
<dbReference type="Gene3D" id="1.10.620.20">
    <property type="entry name" value="Ribonucleotide Reductase, subunit A"/>
    <property type="match status" value="1"/>
</dbReference>
<dbReference type="AlphaFoldDB" id="A0A132MG85"/>
<feature type="domain" description="TRASH" evidence="1">
    <location>
        <begin position="302"/>
        <end position="340"/>
    </location>
</feature>
<evidence type="ECO:0000313" key="2">
    <source>
        <dbReference type="EMBL" id="OAR05424.1"/>
    </source>
</evidence>
<evidence type="ECO:0000313" key="3">
    <source>
        <dbReference type="Proteomes" id="UP000243024"/>
    </source>
</evidence>
<dbReference type="Gene3D" id="3.40.50.720">
    <property type="entry name" value="NAD(P)-binding Rossmann-like Domain"/>
    <property type="match status" value="1"/>
</dbReference>
<dbReference type="RefSeq" id="WP_066197425.1">
    <property type="nucleotide sequence ID" value="NZ_JXBB01000001.1"/>
</dbReference>
<dbReference type="InterPro" id="IPR052698">
    <property type="entry name" value="MoCofactor_Util/Proc"/>
</dbReference>
<dbReference type="Pfam" id="PF13478">
    <property type="entry name" value="XdhC_C"/>
    <property type="match status" value="1"/>
</dbReference>
<dbReference type="EMBL" id="JXBB01000001">
    <property type="protein sequence ID" value="OAR05424.1"/>
    <property type="molecule type" value="Genomic_DNA"/>
</dbReference>
<dbReference type="Pfam" id="PF02625">
    <property type="entry name" value="XdhC_CoxI"/>
    <property type="match status" value="1"/>
</dbReference>
<protein>
    <recommendedName>
        <fullName evidence="1">TRASH domain-containing protein</fullName>
    </recommendedName>
</protein>
<dbReference type="Pfam" id="PF04945">
    <property type="entry name" value="YHS"/>
    <property type="match status" value="1"/>
</dbReference>
<dbReference type="GO" id="GO:0016491">
    <property type="term" value="F:oxidoreductase activity"/>
    <property type="evidence" value="ECO:0007669"/>
    <property type="project" value="InterPro"/>
</dbReference>
<gene>
    <name evidence="2" type="ORF">SA87_11025</name>
</gene>
<dbReference type="SMART" id="SM00746">
    <property type="entry name" value="TRASH"/>
    <property type="match status" value="1"/>
</dbReference>
<dbReference type="InterPro" id="IPR009078">
    <property type="entry name" value="Ferritin-like_SF"/>
</dbReference>
<dbReference type="Proteomes" id="UP000243024">
    <property type="component" value="Unassembled WGS sequence"/>
</dbReference>
<evidence type="ECO:0000259" key="1">
    <source>
        <dbReference type="SMART" id="SM00746"/>
    </source>
</evidence>
<proteinExistence type="predicted"/>
<accession>A0A132MG85</accession>
<dbReference type="InterPro" id="IPR007029">
    <property type="entry name" value="YHS_dom"/>
</dbReference>
<comment type="caution">
    <text evidence="2">The sequence shown here is derived from an EMBL/GenBank/DDBJ whole genome shotgun (WGS) entry which is preliminary data.</text>
</comment>
<organism evidence="2 3">
    <name type="scientific">Hydrogenibacillus schlegelii</name>
    <name type="common">Bacillus schlegelii</name>
    <dbReference type="NCBI Taxonomy" id="1484"/>
    <lineage>
        <taxon>Bacteria</taxon>
        <taxon>Bacillati</taxon>
        <taxon>Bacillota</taxon>
        <taxon>Bacilli</taxon>
        <taxon>Bacillales</taxon>
        <taxon>Bacillales Family X. Incertae Sedis</taxon>
        <taxon>Hydrogenibacillus</taxon>
    </lineage>
</organism>
<dbReference type="OrthoDB" id="9809270at2"/>
<dbReference type="PANTHER" id="PTHR30388:SF6">
    <property type="entry name" value="XANTHINE DEHYDROGENASE SUBUNIT A-RELATED"/>
    <property type="match status" value="1"/>
</dbReference>
<dbReference type="PANTHER" id="PTHR30388">
    <property type="entry name" value="ALDEHYDE OXIDOREDUCTASE MOLYBDENUM COFACTOR ASSEMBLY PROTEIN"/>
    <property type="match status" value="1"/>
</dbReference>
<sequence>MDNLWETARALDERAEPYVWVTVVRRVRPSSATVGDKAIVTSDGEMIGFVGGHCTRDLVIGQAKECLKTGESKLLLVTPHPPAHIEEGVTVASMTCASEGTVELFLEPRHIEPLLIIVGNSPVATALEALAPRFSFVPRRIAVEEMDLSEETGDPFERLRHQVSVLARSAVYGVVATMGLYDAEGLLAFAPLSLRYLGLVASPKRWNAVRAEMEKAGAPEAFLDFITAPAGFDIGAVGAQEIALSILAEIVERRRRKADVRWEGQATEAAVPTGEAAGAGAKAGAKAGARARKAEERRLVIDPVCGMTVDLATTPHRLEWNGTMYGFCCAGCKSAFERNPEMYVTSQR</sequence>
<dbReference type="InterPro" id="IPR027051">
    <property type="entry name" value="XdhC_Rossmann_dom"/>
</dbReference>
<dbReference type="InterPro" id="IPR012348">
    <property type="entry name" value="RNR-like"/>
</dbReference>
<dbReference type="InterPro" id="IPR003777">
    <property type="entry name" value="XdhC_CoxI"/>
</dbReference>
<keyword evidence="3" id="KW-1185">Reference proteome</keyword>